<gene>
    <name evidence="3" type="ORF">BSTOLATCC_MIC25106</name>
</gene>
<name>A0AAU9J296_9CILI</name>
<evidence type="ECO:0000313" key="3">
    <source>
        <dbReference type="EMBL" id="CAG9319861.1"/>
    </source>
</evidence>
<dbReference type="Pfam" id="PF21850">
    <property type="entry name" value="DUF6909"/>
    <property type="match status" value="1"/>
</dbReference>
<feature type="domain" description="DNA/pantothenate metabolism flavoprotein C-terminal" evidence="2">
    <location>
        <begin position="850"/>
        <end position="946"/>
    </location>
</feature>
<dbReference type="InterPro" id="IPR035929">
    <property type="entry name" value="CoaB-like_sf"/>
</dbReference>
<dbReference type="Proteomes" id="UP001162131">
    <property type="component" value="Unassembled WGS sequence"/>
</dbReference>
<dbReference type="GO" id="GO:0015937">
    <property type="term" value="P:coenzyme A biosynthetic process"/>
    <property type="evidence" value="ECO:0007669"/>
    <property type="project" value="UniProtKB-ARBA"/>
</dbReference>
<dbReference type="InterPro" id="IPR018490">
    <property type="entry name" value="cNMP-bd_dom_sf"/>
</dbReference>
<dbReference type="EMBL" id="CAJZBQ010000024">
    <property type="protein sequence ID" value="CAG9319861.1"/>
    <property type="molecule type" value="Genomic_DNA"/>
</dbReference>
<accession>A0AAU9J296</accession>
<dbReference type="Gene3D" id="3.40.50.10300">
    <property type="entry name" value="CoaB-like"/>
    <property type="match status" value="1"/>
</dbReference>
<evidence type="ECO:0000313" key="4">
    <source>
        <dbReference type="Proteomes" id="UP001162131"/>
    </source>
</evidence>
<dbReference type="SUPFAM" id="SSF51206">
    <property type="entry name" value="cAMP-binding domain-like"/>
    <property type="match status" value="1"/>
</dbReference>
<reference evidence="3" key="1">
    <citation type="submission" date="2021-09" db="EMBL/GenBank/DDBJ databases">
        <authorList>
            <consortium name="AG Swart"/>
            <person name="Singh M."/>
            <person name="Singh A."/>
            <person name="Seah K."/>
            <person name="Emmerich C."/>
        </authorList>
    </citation>
    <scope>NUCLEOTIDE SEQUENCE</scope>
    <source>
        <strain evidence="3">ATCC30299</strain>
    </source>
</reference>
<organism evidence="3 4">
    <name type="scientific">Blepharisma stoltei</name>
    <dbReference type="NCBI Taxonomy" id="1481888"/>
    <lineage>
        <taxon>Eukaryota</taxon>
        <taxon>Sar</taxon>
        <taxon>Alveolata</taxon>
        <taxon>Ciliophora</taxon>
        <taxon>Postciliodesmatophora</taxon>
        <taxon>Heterotrichea</taxon>
        <taxon>Heterotrichida</taxon>
        <taxon>Blepharismidae</taxon>
        <taxon>Blepharisma</taxon>
    </lineage>
</organism>
<dbReference type="GO" id="GO:0003824">
    <property type="term" value="F:catalytic activity"/>
    <property type="evidence" value="ECO:0007669"/>
    <property type="project" value="UniProtKB-ARBA"/>
</dbReference>
<feature type="domain" description="DNA/pantothenate metabolism flavoprotein C-terminal" evidence="2">
    <location>
        <begin position="734"/>
        <end position="816"/>
    </location>
</feature>
<sequence>MSSPSGKSFVDELFSQEHISLRLKRALSENKIFSTHVGLKEEITYDYEKIKKLLSVSPPFLYLNLEERDLLISSSRFINFRASNFPILISGDTSEFGIMIEGQACATSDTNSSFSEYLFPGDSFGIEGCILGKTAYTIKTASDDSIVMICPKDCLMKLIVPEKQFTLLIARSLVEKQHIFLPLQKFRSFVSEGAQRGEIDLIRLVEIYKEINSSLHPGMNNSEIDISAWKYAIRRLPEDITSTFVFYGTTRLPLILNHPEFNIPVKSSARARTIFTQMRGKNIVVFRELETDLLDFLSNLCIHILESRKLRDFLRTPDIIQMLLNNDQLDSLALPEGTLEGLKEIWPTDCYKRCAEIILHHEDFNMFIYIPRMHLTADPGERWAARLWNECQVCLEVGSVSIGEAINLGLTVDVIQGSTRTLLNTLSPYVFEKQNDIKEWFSKSGKVLKTKEFPNAIDELCAMAYYYFKEFPEEEVKKAEREKAAGIHKIEETEMTGVRVLLINVSKIDPNFVDPHFVPKPRGLLHLVVNIGYTFGKQCLDIVKCLTLLFGNSINSFNIIGKAGGLVGERTDILIATKFFDETSQTVTRANPSGLNPERLSKMAECDVHVGPMLTVGGTVLQNSFLLKYYLYLQGCIGLEMEGCYFAQGVQQGIDAGFIKKDVPSRYLYYVSDLPLDPNSNLAQEEGNVSWDEGISAMNAVTRHCLQLIFNSDEEYTGNSSFRKEVKLFFEQAKGKVAVVTSGGTSVPLEQHTVRSIENFSTGQRGSKIAEQFLEKGYTVLFLTRNTGKLPFLRLINQHDVLKTPEIAADIQSLINKFQSYKDGGKLLIQEFITVDNYLARLEEITIEAKKYQENTIFVLSAAVSDFMLSGPPSTHKIKSDLPKLDLSLVPTPKKLGLIKKICSKALVVSFKLETDPKELLKSCHNALSKYEVDYVVGNVLDMRNQELILVSQDHSAPFTIADGDLEEQLVTELIRLRG</sequence>
<dbReference type="InterPro" id="IPR014710">
    <property type="entry name" value="RmlC-like_jellyroll"/>
</dbReference>
<dbReference type="Pfam" id="PF04127">
    <property type="entry name" value="DFP"/>
    <property type="match status" value="2"/>
</dbReference>
<evidence type="ECO:0000256" key="1">
    <source>
        <dbReference type="ARBA" id="ARBA00005703"/>
    </source>
</evidence>
<dbReference type="AlphaFoldDB" id="A0AAU9J296"/>
<keyword evidence="4" id="KW-1185">Reference proteome</keyword>
<comment type="caution">
    <text evidence="3">The sequence shown here is derived from an EMBL/GenBank/DDBJ whole genome shotgun (WGS) entry which is preliminary data.</text>
</comment>
<proteinExistence type="inferred from homology"/>
<evidence type="ECO:0000259" key="2">
    <source>
        <dbReference type="Pfam" id="PF04127"/>
    </source>
</evidence>
<dbReference type="SUPFAM" id="SSF102645">
    <property type="entry name" value="CoaB-like"/>
    <property type="match status" value="1"/>
</dbReference>
<dbReference type="Gene3D" id="2.60.120.10">
    <property type="entry name" value="Jelly Rolls"/>
    <property type="match status" value="1"/>
</dbReference>
<protein>
    <recommendedName>
        <fullName evidence="2">DNA/pantothenate metabolism flavoprotein C-terminal domain-containing protein</fullName>
    </recommendedName>
</protein>
<dbReference type="InterPro" id="IPR007085">
    <property type="entry name" value="DNA/pantothenate-metab_flavo_C"/>
</dbReference>
<dbReference type="InterPro" id="IPR054204">
    <property type="entry name" value="DUF6909"/>
</dbReference>
<comment type="similarity">
    <text evidence="1">Belongs to the PPC synthetase family.</text>
</comment>